<sequence>MYQTSRQDHVIIEQLIIRKGTLMEYAKFSQNYHIHANSKICKTLRFASGGLSKKIWERILVILSITSNNTVIVIRDGSSSNAGGAAEVQETKKQLEQEVMMLRREFDVIKIMHQRATCEQQNKDRHIEHLNNQIKNQREILLQIDTEQKILREDQNKTERELKAVEDRFNALNNEKRTLELSLNELTISLLHEQRLRQDISSEKSKAEEDFKKIKATVTELQKKNLDLESWISQHSMVNTDFAINVHGEHINMSKLKAFKGQRSRFTEIPNGIHQNEQKSHSIPTADKYYDYSGPQADIMKRLSLDSLSKYFDFIDY</sequence>
<dbReference type="SUPFAM" id="SSF90257">
    <property type="entry name" value="Myosin rod fragments"/>
    <property type="match status" value="1"/>
</dbReference>
<name>A0AAV2PK28_MEGNR</name>
<dbReference type="EMBL" id="CAXKWB010000296">
    <property type="protein sequence ID" value="CAL4060244.1"/>
    <property type="molecule type" value="Genomic_DNA"/>
</dbReference>
<evidence type="ECO:0000313" key="3">
    <source>
        <dbReference type="Proteomes" id="UP001497623"/>
    </source>
</evidence>
<keyword evidence="3" id="KW-1185">Reference proteome</keyword>
<comment type="caution">
    <text evidence="2">The sequence shown here is derived from an EMBL/GenBank/DDBJ whole genome shotgun (WGS) entry which is preliminary data.</text>
</comment>
<dbReference type="AlphaFoldDB" id="A0AAV2PK28"/>
<proteinExistence type="predicted"/>
<keyword evidence="1" id="KW-0175">Coiled coil</keyword>
<protein>
    <submittedName>
        <fullName evidence="2">Uncharacterized protein</fullName>
    </submittedName>
</protein>
<dbReference type="Proteomes" id="UP001497623">
    <property type="component" value="Unassembled WGS sequence"/>
</dbReference>
<feature type="non-terminal residue" evidence="2">
    <location>
        <position position="317"/>
    </location>
</feature>
<accession>A0AAV2PK28</accession>
<reference evidence="2 3" key="1">
    <citation type="submission" date="2024-05" db="EMBL/GenBank/DDBJ databases">
        <authorList>
            <person name="Wallberg A."/>
        </authorList>
    </citation>
    <scope>NUCLEOTIDE SEQUENCE [LARGE SCALE GENOMIC DNA]</scope>
</reference>
<feature type="coiled-coil region" evidence="1">
    <location>
        <begin position="85"/>
        <end position="224"/>
    </location>
</feature>
<organism evidence="2 3">
    <name type="scientific">Meganyctiphanes norvegica</name>
    <name type="common">Northern krill</name>
    <name type="synonym">Thysanopoda norvegica</name>
    <dbReference type="NCBI Taxonomy" id="48144"/>
    <lineage>
        <taxon>Eukaryota</taxon>
        <taxon>Metazoa</taxon>
        <taxon>Ecdysozoa</taxon>
        <taxon>Arthropoda</taxon>
        <taxon>Crustacea</taxon>
        <taxon>Multicrustacea</taxon>
        <taxon>Malacostraca</taxon>
        <taxon>Eumalacostraca</taxon>
        <taxon>Eucarida</taxon>
        <taxon>Euphausiacea</taxon>
        <taxon>Euphausiidae</taxon>
        <taxon>Meganyctiphanes</taxon>
    </lineage>
</organism>
<evidence type="ECO:0000313" key="2">
    <source>
        <dbReference type="EMBL" id="CAL4060244.1"/>
    </source>
</evidence>
<gene>
    <name evidence="2" type="ORF">MNOR_LOCUS1172</name>
</gene>
<evidence type="ECO:0000256" key="1">
    <source>
        <dbReference type="SAM" id="Coils"/>
    </source>
</evidence>